<dbReference type="Pfam" id="PF08282">
    <property type="entry name" value="Hydrolase_3"/>
    <property type="match status" value="1"/>
</dbReference>
<comment type="caution">
    <text evidence="1">The sequence shown here is derived from an EMBL/GenBank/DDBJ whole genome shotgun (WGS) entry which is preliminary data.</text>
</comment>
<dbReference type="SUPFAM" id="SSF56784">
    <property type="entry name" value="HAD-like"/>
    <property type="match status" value="1"/>
</dbReference>
<evidence type="ECO:0000313" key="1">
    <source>
        <dbReference type="EMBL" id="MDQ0200939.1"/>
    </source>
</evidence>
<dbReference type="SFLD" id="SFLDS00003">
    <property type="entry name" value="Haloacid_Dehalogenase"/>
    <property type="match status" value="1"/>
</dbReference>
<dbReference type="CDD" id="cd07516">
    <property type="entry name" value="HAD_Pase"/>
    <property type="match status" value="1"/>
</dbReference>
<keyword evidence="2" id="KW-1185">Reference proteome</keyword>
<protein>
    <submittedName>
        <fullName evidence="1">Cof subfamily protein (Haloacid dehalogenase superfamily)</fullName>
    </submittedName>
</protein>
<dbReference type="InterPro" id="IPR000150">
    <property type="entry name" value="Cof"/>
</dbReference>
<name>A0ABT9Y1C2_9BACI</name>
<dbReference type="PANTHER" id="PTHR10000:SF55">
    <property type="entry name" value="5-AMINO-6-(5-PHOSPHO-D-RIBITYLAMINO)URACIL PHOSPHATASE YCSE"/>
    <property type="match status" value="1"/>
</dbReference>
<dbReference type="SFLD" id="SFLDG01144">
    <property type="entry name" value="C2.B.4:_PGP_Like"/>
    <property type="match status" value="1"/>
</dbReference>
<dbReference type="Proteomes" id="UP001224122">
    <property type="component" value="Unassembled WGS sequence"/>
</dbReference>
<reference evidence="1 2" key="1">
    <citation type="submission" date="2023-07" db="EMBL/GenBank/DDBJ databases">
        <title>Genomic Encyclopedia of Type Strains, Phase IV (KMG-IV): sequencing the most valuable type-strain genomes for metagenomic binning, comparative biology and taxonomic classification.</title>
        <authorList>
            <person name="Goeker M."/>
        </authorList>
    </citation>
    <scope>NUCLEOTIDE SEQUENCE [LARGE SCALE GENOMIC DNA]</scope>
    <source>
        <strain evidence="1 2">DSM 27594</strain>
    </source>
</reference>
<dbReference type="NCBIfam" id="TIGR00099">
    <property type="entry name" value="Cof-subfamily"/>
    <property type="match status" value="1"/>
</dbReference>
<dbReference type="PANTHER" id="PTHR10000">
    <property type="entry name" value="PHOSPHOSERINE PHOSPHATASE"/>
    <property type="match status" value="1"/>
</dbReference>
<gene>
    <name evidence="1" type="ORF">J2S10_004141</name>
</gene>
<dbReference type="InterPro" id="IPR006379">
    <property type="entry name" value="HAD-SF_hydro_IIB"/>
</dbReference>
<dbReference type="InterPro" id="IPR023214">
    <property type="entry name" value="HAD_sf"/>
</dbReference>
<evidence type="ECO:0000313" key="2">
    <source>
        <dbReference type="Proteomes" id="UP001224122"/>
    </source>
</evidence>
<dbReference type="NCBIfam" id="TIGR01484">
    <property type="entry name" value="HAD-SF-IIB"/>
    <property type="match status" value="1"/>
</dbReference>
<accession>A0ABT9Y1C2</accession>
<dbReference type="Gene3D" id="3.30.1240.10">
    <property type="match status" value="1"/>
</dbReference>
<organism evidence="1 2">
    <name type="scientific">Neobacillus ginsengisoli</name>
    <dbReference type="NCBI Taxonomy" id="904295"/>
    <lineage>
        <taxon>Bacteria</taxon>
        <taxon>Bacillati</taxon>
        <taxon>Bacillota</taxon>
        <taxon>Bacilli</taxon>
        <taxon>Bacillales</taxon>
        <taxon>Bacillaceae</taxon>
        <taxon>Neobacillus</taxon>
    </lineage>
</organism>
<dbReference type="RefSeq" id="WP_307411583.1">
    <property type="nucleotide sequence ID" value="NZ_JAUSTW010000007.1"/>
</dbReference>
<sequence>MIKCIATDMDGTLLNSIQQVSKENKDAIVKAQAQGIEVVVATGRSYQEATYALAGAGLKCPVIGVNGAEVRTKEGDVISAISIDKQMARNAAKKLLEEEVYFEVYTNDGAYTIDGDKAVSIIVDIIVSANPDVNVEAAATAAEKRVHEGRIHIIDNYDILFDDENYQIYKFLAFSFDSERLDAASKALSDFTDLNITASGHENLEITHKNAQKGIALEAFVKAKGIDLSETMAIGDNFNDVSMFERVGRAVAMGNAGFTIKSLCDVVTDTNDESGVAKAILEVL</sequence>
<dbReference type="InterPro" id="IPR036412">
    <property type="entry name" value="HAD-like_sf"/>
</dbReference>
<dbReference type="Gene3D" id="3.40.50.1000">
    <property type="entry name" value="HAD superfamily/HAD-like"/>
    <property type="match status" value="1"/>
</dbReference>
<proteinExistence type="predicted"/>
<dbReference type="SFLD" id="SFLDG01140">
    <property type="entry name" value="C2.B:_Phosphomannomutase_and_P"/>
    <property type="match status" value="1"/>
</dbReference>
<dbReference type="EMBL" id="JAUSTW010000007">
    <property type="protein sequence ID" value="MDQ0200939.1"/>
    <property type="molecule type" value="Genomic_DNA"/>
</dbReference>